<accession>A0A5D6WR97</accession>
<evidence type="ECO:0000313" key="2">
    <source>
        <dbReference type="Proteomes" id="UP000322783"/>
    </source>
</evidence>
<dbReference type="EMBL" id="VTOZ01000006">
    <property type="protein sequence ID" value="TYZ29842.1"/>
    <property type="molecule type" value="Genomic_DNA"/>
</dbReference>
<proteinExistence type="predicted"/>
<sequence>MGREKIRTEVQFIPAKVKVVDYYRESFPCLECRKNKTKNLTCGYTPTANMSRKGIKYGFMSTNLAVAAAGTSTARKRQAGGLFCVAGRNPNELQINFEDNR</sequence>
<comment type="caution">
    <text evidence="1">The sequence shown here is derived from an EMBL/GenBank/DDBJ whole genome shotgun (WGS) entry which is preliminary data.</text>
</comment>
<dbReference type="AlphaFoldDB" id="A0A5D6WR97"/>
<dbReference type="Proteomes" id="UP000322783">
    <property type="component" value="Unassembled WGS sequence"/>
</dbReference>
<organism evidence="1 2">
    <name type="scientific">Selenomonas caprae</name>
    <dbReference type="NCBI Taxonomy" id="2606905"/>
    <lineage>
        <taxon>Bacteria</taxon>
        <taxon>Bacillati</taxon>
        <taxon>Bacillota</taxon>
        <taxon>Negativicutes</taxon>
        <taxon>Selenomonadales</taxon>
        <taxon>Selenomonadaceae</taxon>
        <taxon>Selenomonas</taxon>
    </lineage>
</organism>
<keyword evidence="2" id="KW-1185">Reference proteome</keyword>
<reference evidence="1 2" key="1">
    <citation type="submission" date="2019-08" db="EMBL/GenBank/DDBJ databases">
        <title>Selenomonas sp. mPRGC5 and Selenomonas sp. mPRGC8 isolated from ruminal fluid of dairy goat (Capra hircus).</title>
        <authorList>
            <person name="Poothong S."/>
            <person name="Nuengjamnong C."/>
            <person name="Tanasupawat S."/>
        </authorList>
    </citation>
    <scope>NUCLEOTIDE SEQUENCE [LARGE SCALE GENOMIC DNA]</scope>
    <source>
        <strain evidence="2">mPRGC8</strain>
    </source>
</reference>
<evidence type="ECO:0000313" key="1">
    <source>
        <dbReference type="EMBL" id="TYZ29842.1"/>
    </source>
</evidence>
<name>A0A5D6WR97_9FIRM</name>
<gene>
    <name evidence="1" type="ORF">FZ041_04455</name>
</gene>
<protein>
    <submittedName>
        <fullName evidence="1">Uncharacterized protein</fullName>
    </submittedName>
</protein>